<proteinExistence type="predicted"/>
<feature type="non-terminal residue" evidence="1">
    <location>
        <position position="118"/>
    </location>
</feature>
<dbReference type="EMBL" id="BTSX01000005">
    <property type="protein sequence ID" value="GMS98532.1"/>
    <property type="molecule type" value="Genomic_DNA"/>
</dbReference>
<organism evidence="1 2">
    <name type="scientific">Pristionchus entomophagus</name>
    <dbReference type="NCBI Taxonomy" id="358040"/>
    <lineage>
        <taxon>Eukaryota</taxon>
        <taxon>Metazoa</taxon>
        <taxon>Ecdysozoa</taxon>
        <taxon>Nematoda</taxon>
        <taxon>Chromadorea</taxon>
        <taxon>Rhabditida</taxon>
        <taxon>Rhabditina</taxon>
        <taxon>Diplogasteromorpha</taxon>
        <taxon>Diplogasteroidea</taxon>
        <taxon>Neodiplogasteridae</taxon>
        <taxon>Pristionchus</taxon>
    </lineage>
</organism>
<reference evidence="1" key="1">
    <citation type="submission" date="2023-10" db="EMBL/GenBank/DDBJ databases">
        <title>Genome assembly of Pristionchus species.</title>
        <authorList>
            <person name="Yoshida K."/>
            <person name="Sommer R.J."/>
        </authorList>
    </citation>
    <scope>NUCLEOTIDE SEQUENCE</scope>
    <source>
        <strain evidence="1">RS0144</strain>
    </source>
</reference>
<dbReference type="Proteomes" id="UP001432027">
    <property type="component" value="Unassembled WGS sequence"/>
</dbReference>
<keyword evidence="2" id="KW-1185">Reference proteome</keyword>
<comment type="caution">
    <text evidence="1">The sequence shown here is derived from an EMBL/GenBank/DDBJ whole genome shotgun (WGS) entry which is preliminary data.</text>
</comment>
<gene>
    <name evidence="1" type="ORF">PENTCL1PPCAC_20708</name>
</gene>
<evidence type="ECO:0000313" key="2">
    <source>
        <dbReference type="Proteomes" id="UP001432027"/>
    </source>
</evidence>
<evidence type="ECO:0000313" key="1">
    <source>
        <dbReference type="EMBL" id="GMS98532.1"/>
    </source>
</evidence>
<name>A0AAV5TVZ4_9BILA</name>
<evidence type="ECO:0008006" key="3">
    <source>
        <dbReference type="Google" id="ProtNLM"/>
    </source>
</evidence>
<sequence length="118" mass="12927">MRSTCSTRIAARRPLVPVRPQRGGAVALIMSDRGGSCRRRGRLHDGTTHAAHGDWRSFHDPYSSVRAGQAGGEAARLRRQCSAVVVDERYGLTGLRRLAYHCHYNALADVAVVESEEA</sequence>
<protein>
    <recommendedName>
        <fullName evidence="3">Ribosomal protein</fullName>
    </recommendedName>
</protein>
<dbReference type="AlphaFoldDB" id="A0AAV5TVZ4"/>
<accession>A0AAV5TVZ4</accession>